<dbReference type="SUPFAM" id="SSF56672">
    <property type="entry name" value="DNA/RNA polymerases"/>
    <property type="match status" value="1"/>
</dbReference>
<dbReference type="InterPro" id="IPR041588">
    <property type="entry name" value="Integrase_H2C2"/>
</dbReference>
<dbReference type="PANTHER" id="PTHR47331">
    <property type="entry name" value="PHD-TYPE DOMAIN-CONTAINING PROTEIN"/>
    <property type="match status" value="1"/>
</dbReference>
<keyword evidence="1" id="KW-0863">Zinc-finger</keyword>
<dbReference type="GO" id="GO:0042575">
    <property type="term" value="C:DNA polymerase complex"/>
    <property type="evidence" value="ECO:0007669"/>
    <property type="project" value="UniProtKB-ARBA"/>
</dbReference>
<name>A0AAV8VEF7_9CUCU</name>
<dbReference type="InterPro" id="IPR005312">
    <property type="entry name" value="DUF1759"/>
</dbReference>
<accession>A0AAV8VEF7</accession>
<sequence length="1687" mass="191318">MSSQIERKRRSRAVARASVTRGFTEMDQLLQSESVDEDQVAACFRLLESRFKELEVVDSEIYEIMLDDSTEEELNKEVEGCEVYKRKFVNFGVKFDKLRDSWARKQKNLEGASEQRGESASTGKRKFKLPKIEFKCYDGDVKGWLSFWAQFRKIHEDEDIDDNDKIEYLIQATTSGSRARRLVESFPAMAENYGKIVDSMHARFGREDLLIEVYVRELLKLILSNAAAPNKVEISVLYDKIETQLRALDTLGVTSEKCSAILYPLIESCLPQDLLRVWQRSTPASEALKRTSSQTSVASAVDEVKLESRLQGLMNFLKAEVENEQRICLAAEGFGLRTAESTETNGKRKQSKVGSAIPTATGLVNCDSQCVFCNAGHESNSCHKARKLTLADKKKVLKEKNACYRCLKVGHQFRKCRSSIRCIICNKWHAAMVCPELPANKRDINTEPTEIEPRTQDQVLANHTGSHVFLQTLSILLKCKTGFCKEMIIPAILKPWIKPLSAMNYLPVFDGPWTAELRSRGIIVTDAGSTGPIEILIGADAAGKLYTGTVHALSCGLLAVETKLGWTIMGKADLRGGTVAMNTISLLVNDTSIARLWELEVLGIAEPAAKQSREEMEAAAKQLFMETAKVNDEGRYEVCLPWLEGHPPLKTNYKLAQNRLDSTLRKLKKDELVDSYGAVFQEWLAEGVIERIEESSLEVQGHYLPHRPVIKESSLTTKIRPVFDASAHEKDGISLNQCLEKGPNLIELIPSILLRFRENPVGVVADIRKAFLQISLSESDRNFLKFLWIDSEEKVVTYRHKRVVFGVNCSPFLLGATIEHHLSECRKRCENGKMGYSLDTVDKLANSFYVDNCVTSVADRHTLQRFRKEAEIIMQEAKFDLRGWESSEDTSQNSAVVPVLGLLWHLGTDTLSISEECLKNNPKLDNSLMTKRIILSMAQRVFDVIGFTCPATLVPKLLLQKAWEKNLRWDEPAGEEIAKPFREWLELLPCLLKIEVPRWINTGASDGQHIELHTFCDASKNAFAAVVFLRVSQNDHVKVHILAAKTRVAPVRKLTIPRLELLAAVIGARLYSGIKRTLACEIDTFFWSDSSTIISWIQRKEEWNTFVGNRVSEIRKLTDPDKWQHIPGDQNPADLPSRGCSPRQLLESKWWEGPKWLYEEPYMWPRGKLDCNEDEIAQERKKGVTAILMDSNTDFWHLSHFSSYLKTVRMLAWVFRFVYNSRKCNPKRRGELTVEEIEYGENFLLKLIQSETFSGENSKRIGSLDPFHDKNGLIRLKTRVHLDYCHIGPQGILSKLREKYWIISGRRTVKSVLAKCVTCKRYAAKPFKVKAPPLPVDRVREARVFEVTGVDMAGPLYLKSGEKVWVCLFTCAVFRAVHLELVTSLSTHCFMQALRRFSARRGRPKTIYSDNGTNFRGAENALSQLNWNEITTESTVQQIVWRFNPPSAPWWGGFWERLVGILKQLLRKVLGRASLNYEELLTVLCDCEAVINARPLTHVSDDPKDLIAITPAMFLADQTEYGLPDCDSVERASLCRKLRYKQKLRDDLRRRFRSEYLGQLKSFSESGSRRTEIKLGDIVLIGDDHTKRMDWPLARVVEILPGKDQRIRLVNVETAKGQLLRPVQRLYCLECVDASALNQEESESAGVSGNKNKVPENECAEVSGNKSRVPVVTRSGRVSVPPSRFGC</sequence>
<dbReference type="EMBL" id="JANEYG010000122">
    <property type="protein sequence ID" value="KAJ8912518.1"/>
    <property type="molecule type" value="Genomic_DNA"/>
</dbReference>
<dbReference type="InterPro" id="IPR001584">
    <property type="entry name" value="Integrase_cat-core"/>
</dbReference>
<dbReference type="Pfam" id="PF03564">
    <property type="entry name" value="DUF1759"/>
    <property type="match status" value="1"/>
</dbReference>
<evidence type="ECO:0008006" key="7">
    <source>
        <dbReference type="Google" id="ProtNLM"/>
    </source>
</evidence>
<comment type="caution">
    <text evidence="5">The sequence shown here is derived from an EMBL/GenBank/DDBJ whole genome shotgun (WGS) entry which is preliminary data.</text>
</comment>
<reference evidence="5 6" key="1">
    <citation type="journal article" date="2023" name="Insect Mol. Biol.">
        <title>Genome sequencing provides insights into the evolution of gene families encoding plant cell wall-degrading enzymes in longhorned beetles.</title>
        <authorList>
            <person name="Shin N.R."/>
            <person name="Okamura Y."/>
            <person name="Kirsch R."/>
            <person name="Pauchet Y."/>
        </authorList>
    </citation>
    <scope>NUCLEOTIDE SEQUENCE [LARGE SCALE GENOMIC DNA]</scope>
    <source>
        <strain evidence="5">EAD_L_NR</strain>
    </source>
</reference>
<dbReference type="InterPro" id="IPR012337">
    <property type="entry name" value="RNaseH-like_sf"/>
</dbReference>
<gene>
    <name evidence="5" type="ORF">NQ315_014462</name>
</gene>
<feature type="domain" description="CCHC-type" evidence="3">
    <location>
        <begin position="403"/>
        <end position="418"/>
    </location>
</feature>
<protein>
    <recommendedName>
        <fullName evidence="7">Pro-Pol polyprotein</fullName>
    </recommendedName>
</protein>
<dbReference type="InterPro" id="IPR043128">
    <property type="entry name" value="Rev_trsase/Diguanyl_cyclase"/>
</dbReference>
<evidence type="ECO:0000313" key="6">
    <source>
        <dbReference type="Proteomes" id="UP001159042"/>
    </source>
</evidence>
<dbReference type="InterPro" id="IPR036397">
    <property type="entry name" value="RNaseH_sf"/>
</dbReference>
<dbReference type="PROSITE" id="PS50994">
    <property type="entry name" value="INTEGRASE"/>
    <property type="match status" value="1"/>
</dbReference>
<evidence type="ECO:0000256" key="2">
    <source>
        <dbReference type="SAM" id="MobiDB-lite"/>
    </source>
</evidence>
<evidence type="ECO:0000313" key="5">
    <source>
        <dbReference type="EMBL" id="KAJ8912518.1"/>
    </source>
</evidence>
<dbReference type="Gene3D" id="3.10.10.10">
    <property type="entry name" value="HIV Type 1 Reverse Transcriptase, subunit A, domain 1"/>
    <property type="match status" value="1"/>
</dbReference>
<feature type="region of interest" description="Disordered" evidence="2">
    <location>
        <begin position="1642"/>
        <end position="1668"/>
    </location>
</feature>
<dbReference type="Proteomes" id="UP001159042">
    <property type="component" value="Unassembled WGS sequence"/>
</dbReference>
<feature type="domain" description="Integrase catalytic" evidence="4">
    <location>
        <begin position="1331"/>
        <end position="1519"/>
    </location>
</feature>
<dbReference type="InterPro" id="IPR043502">
    <property type="entry name" value="DNA/RNA_pol_sf"/>
</dbReference>
<dbReference type="Gene3D" id="3.30.420.10">
    <property type="entry name" value="Ribonuclease H-like superfamily/Ribonuclease H"/>
    <property type="match status" value="1"/>
</dbReference>
<dbReference type="SUPFAM" id="SSF53098">
    <property type="entry name" value="Ribonuclease H-like"/>
    <property type="match status" value="1"/>
</dbReference>
<dbReference type="GO" id="GO:0008270">
    <property type="term" value="F:zinc ion binding"/>
    <property type="evidence" value="ECO:0007669"/>
    <property type="project" value="UniProtKB-KW"/>
</dbReference>
<proteinExistence type="predicted"/>
<dbReference type="InterPro" id="IPR001878">
    <property type="entry name" value="Znf_CCHC"/>
</dbReference>
<dbReference type="Gene3D" id="3.30.70.270">
    <property type="match status" value="1"/>
</dbReference>
<dbReference type="InterPro" id="IPR040676">
    <property type="entry name" value="DUF5641"/>
</dbReference>
<evidence type="ECO:0000256" key="1">
    <source>
        <dbReference type="PROSITE-ProRule" id="PRU00047"/>
    </source>
</evidence>
<dbReference type="Pfam" id="PF18701">
    <property type="entry name" value="DUF5641"/>
    <property type="match status" value="1"/>
</dbReference>
<dbReference type="GO" id="GO:0015074">
    <property type="term" value="P:DNA integration"/>
    <property type="evidence" value="ECO:0007669"/>
    <property type="project" value="InterPro"/>
</dbReference>
<keyword evidence="1" id="KW-0479">Metal-binding</keyword>
<dbReference type="PROSITE" id="PS50158">
    <property type="entry name" value="ZF_CCHC"/>
    <property type="match status" value="1"/>
</dbReference>
<dbReference type="Pfam" id="PF17921">
    <property type="entry name" value="Integrase_H2C2"/>
    <property type="match status" value="1"/>
</dbReference>
<dbReference type="PANTHER" id="PTHR47331:SF1">
    <property type="entry name" value="GAG-LIKE PROTEIN"/>
    <property type="match status" value="1"/>
</dbReference>
<dbReference type="GO" id="GO:0071897">
    <property type="term" value="P:DNA biosynthetic process"/>
    <property type="evidence" value="ECO:0007669"/>
    <property type="project" value="UniProtKB-ARBA"/>
</dbReference>
<organism evidence="5 6">
    <name type="scientific">Exocentrus adspersus</name>
    <dbReference type="NCBI Taxonomy" id="1586481"/>
    <lineage>
        <taxon>Eukaryota</taxon>
        <taxon>Metazoa</taxon>
        <taxon>Ecdysozoa</taxon>
        <taxon>Arthropoda</taxon>
        <taxon>Hexapoda</taxon>
        <taxon>Insecta</taxon>
        <taxon>Pterygota</taxon>
        <taxon>Neoptera</taxon>
        <taxon>Endopterygota</taxon>
        <taxon>Coleoptera</taxon>
        <taxon>Polyphaga</taxon>
        <taxon>Cucujiformia</taxon>
        <taxon>Chrysomeloidea</taxon>
        <taxon>Cerambycidae</taxon>
        <taxon>Lamiinae</taxon>
        <taxon>Acanthocinini</taxon>
        <taxon>Exocentrus</taxon>
    </lineage>
</organism>
<dbReference type="GO" id="GO:0003676">
    <property type="term" value="F:nucleic acid binding"/>
    <property type="evidence" value="ECO:0007669"/>
    <property type="project" value="InterPro"/>
</dbReference>
<dbReference type="InterPro" id="IPR008042">
    <property type="entry name" value="Retrotrans_Pao"/>
</dbReference>
<keyword evidence="1" id="KW-0862">Zinc</keyword>
<evidence type="ECO:0000259" key="4">
    <source>
        <dbReference type="PROSITE" id="PS50994"/>
    </source>
</evidence>
<dbReference type="Pfam" id="PF05380">
    <property type="entry name" value="Peptidase_A17"/>
    <property type="match status" value="1"/>
</dbReference>
<evidence type="ECO:0000259" key="3">
    <source>
        <dbReference type="PROSITE" id="PS50158"/>
    </source>
</evidence>
<keyword evidence="6" id="KW-1185">Reference proteome</keyword>